<evidence type="ECO:0000256" key="1">
    <source>
        <dbReference type="ARBA" id="ARBA00023125"/>
    </source>
</evidence>
<dbReference type="SUPFAM" id="SSF56349">
    <property type="entry name" value="DNA breaking-rejoining enzymes"/>
    <property type="match status" value="1"/>
</dbReference>
<proteinExistence type="predicted"/>
<name>A0A1H8KGM6_9PROT</name>
<organism evidence="2 3">
    <name type="scientific">Nitrosospira multiformis</name>
    <dbReference type="NCBI Taxonomy" id="1231"/>
    <lineage>
        <taxon>Bacteria</taxon>
        <taxon>Pseudomonadati</taxon>
        <taxon>Pseudomonadota</taxon>
        <taxon>Betaproteobacteria</taxon>
        <taxon>Nitrosomonadales</taxon>
        <taxon>Nitrosomonadaceae</taxon>
        <taxon>Nitrosospira</taxon>
    </lineage>
</organism>
<gene>
    <name evidence="2" type="ORF">SAMN05216404_108140</name>
</gene>
<evidence type="ECO:0000313" key="2">
    <source>
        <dbReference type="EMBL" id="SEN92052.1"/>
    </source>
</evidence>
<keyword evidence="1" id="KW-0238">DNA-binding</keyword>
<dbReference type="InterPro" id="IPR010998">
    <property type="entry name" value="Integrase_recombinase_N"/>
</dbReference>
<dbReference type="GO" id="GO:0003677">
    <property type="term" value="F:DNA binding"/>
    <property type="evidence" value="ECO:0007669"/>
    <property type="project" value="UniProtKB-KW"/>
</dbReference>
<dbReference type="Gene3D" id="1.10.150.130">
    <property type="match status" value="1"/>
</dbReference>
<evidence type="ECO:0008006" key="4">
    <source>
        <dbReference type="Google" id="ProtNLM"/>
    </source>
</evidence>
<evidence type="ECO:0000313" key="3">
    <source>
        <dbReference type="Proteomes" id="UP000183898"/>
    </source>
</evidence>
<dbReference type="Proteomes" id="UP000183898">
    <property type="component" value="Unassembled WGS sequence"/>
</dbReference>
<dbReference type="EMBL" id="FOCT01000008">
    <property type="protein sequence ID" value="SEN92052.1"/>
    <property type="molecule type" value="Genomic_DNA"/>
</dbReference>
<dbReference type="InterPro" id="IPR011010">
    <property type="entry name" value="DNA_brk_join_enz"/>
</dbReference>
<dbReference type="AlphaFoldDB" id="A0A1H8KGM6"/>
<reference evidence="2 3" key="1">
    <citation type="submission" date="2016-10" db="EMBL/GenBank/DDBJ databases">
        <authorList>
            <person name="de Groot N.N."/>
        </authorList>
    </citation>
    <scope>NUCLEOTIDE SEQUENCE [LARGE SCALE GENOMIC DNA]</scope>
    <source>
        <strain evidence="2 3">Nl18</strain>
    </source>
</reference>
<sequence>MARPGKLKGVRDSETFDTKAEVMAWAVETEKAIQAGKRGEIPDKTFGQLLERYRDEVSITKKGERWERLRIGMLCRDEITKIKLQELKTDHFATWRDRGLRSVSAASVLREWTLVSHALNISVVEWRWLRENPIKVCAGPLNRRLGIVGLRVMRTSVCYLPLATITRRCPPPSQHGLVLPGYSPRKQPCVPAR</sequence>
<dbReference type="RefSeq" id="WP_139176863.1">
    <property type="nucleotide sequence ID" value="NZ_FOCT01000008.1"/>
</dbReference>
<accession>A0A1H8KGM6</accession>
<protein>
    <recommendedName>
        <fullName evidence="4">Core-binding (CB) domain-containing protein</fullName>
    </recommendedName>
</protein>